<dbReference type="EMBL" id="LRQR01000008">
    <property type="protein sequence ID" value="KXA62952.1"/>
    <property type="molecule type" value="Genomic_DNA"/>
</dbReference>
<dbReference type="RefSeq" id="WP_045762840.1">
    <property type="nucleotide sequence ID" value="NZ_JAJNSD010000003.1"/>
</dbReference>
<proteinExistence type="predicted"/>
<feature type="transmembrane region" description="Helical" evidence="1">
    <location>
        <begin position="96"/>
        <end position="115"/>
    </location>
</feature>
<feature type="transmembrane region" description="Helical" evidence="1">
    <location>
        <begin position="248"/>
        <end position="266"/>
    </location>
</feature>
<feature type="transmembrane region" description="Helical" evidence="1">
    <location>
        <begin position="369"/>
        <end position="387"/>
    </location>
</feature>
<reference evidence="2 3" key="1">
    <citation type="submission" date="2016-01" db="EMBL/GenBank/DDBJ databases">
        <authorList>
            <person name="Oliw E.H."/>
        </authorList>
    </citation>
    <scope>NUCLEOTIDE SEQUENCE [LARGE SCALE GENOMIC DNA]</scope>
    <source>
        <strain evidence="2 3">CMW7705B</strain>
    </source>
</reference>
<feature type="transmembrane region" description="Helical" evidence="1">
    <location>
        <begin position="72"/>
        <end position="90"/>
    </location>
</feature>
<keyword evidence="1" id="KW-0812">Transmembrane</keyword>
<feature type="transmembrane region" description="Helical" evidence="1">
    <location>
        <begin position="328"/>
        <end position="349"/>
    </location>
</feature>
<sequence>MIDGDFMNRRLVIKKKSIMFFMLMLCVTAFYGTNYWYTNIYIYDFMIITSCLLSIIVFVCNGIRIDKTYYKGTIILSIVMWFSGLIAAQGKGLPAIVIFKESLYTITPIMIFLAFRPMIKSIKDTSLFLRTISAAGVICNLIACIEMFFAKRGFDFLNISVFEKLRNGTPRFIIGETIIVLSFFISCSIVFSKGGKRNRRIFHVLNIALTAINLVYIIKTRTLNLYILSTLMMIPVLKKNIKKKLKFLVVFLISIIITFVSAEYFIPIVKNLIHSDHGVQIRFFTIEYYIEYFKTHYLLGAGYISSSPYYETHSIVTGPLGRYYPSDVGLIGLMFRSGIIGLIWLISWFYTSLKIIKDNTIRIPAQYDLLMKLVIVFLMFSCINLIITDAPRFPYIALVMLLFESSYTLSYENSSN</sequence>
<name>A0A133S384_STRMT</name>
<evidence type="ECO:0000313" key="3">
    <source>
        <dbReference type="Proteomes" id="UP000070065"/>
    </source>
</evidence>
<keyword evidence="1" id="KW-1133">Transmembrane helix</keyword>
<keyword evidence="1" id="KW-0472">Membrane</keyword>
<dbReference type="PATRIC" id="fig|28037.231.peg.165"/>
<evidence type="ECO:0000256" key="1">
    <source>
        <dbReference type="SAM" id="Phobius"/>
    </source>
</evidence>
<accession>A0A133S384</accession>
<feature type="transmembrane region" description="Helical" evidence="1">
    <location>
        <begin position="40"/>
        <end position="60"/>
    </location>
</feature>
<gene>
    <name evidence="2" type="ORF">HMPREF3228_00165</name>
</gene>
<dbReference type="Proteomes" id="UP000070065">
    <property type="component" value="Unassembled WGS sequence"/>
</dbReference>
<feature type="transmembrane region" description="Helical" evidence="1">
    <location>
        <begin position="170"/>
        <end position="192"/>
    </location>
</feature>
<organism evidence="2 3">
    <name type="scientific">Streptococcus mitis</name>
    <dbReference type="NCBI Taxonomy" id="28037"/>
    <lineage>
        <taxon>Bacteria</taxon>
        <taxon>Bacillati</taxon>
        <taxon>Bacillota</taxon>
        <taxon>Bacilli</taxon>
        <taxon>Lactobacillales</taxon>
        <taxon>Streptococcaceae</taxon>
        <taxon>Streptococcus</taxon>
        <taxon>Streptococcus mitis group</taxon>
    </lineage>
</organism>
<feature type="transmembrane region" description="Helical" evidence="1">
    <location>
        <begin position="127"/>
        <end position="150"/>
    </location>
</feature>
<comment type="caution">
    <text evidence="2">The sequence shown here is derived from an EMBL/GenBank/DDBJ whole genome shotgun (WGS) entry which is preliminary data.</text>
</comment>
<evidence type="ECO:0000313" key="2">
    <source>
        <dbReference type="EMBL" id="KXA62952.1"/>
    </source>
</evidence>
<dbReference type="AlphaFoldDB" id="A0A133S384"/>
<protein>
    <submittedName>
        <fullName evidence="2">Uncharacterized protein</fullName>
    </submittedName>
</protein>
<feature type="transmembrane region" description="Helical" evidence="1">
    <location>
        <begin position="17"/>
        <end position="34"/>
    </location>
</feature>